<accession>A0A9D1P109</accession>
<dbReference type="Proteomes" id="UP000824169">
    <property type="component" value="Unassembled WGS sequence"/>
</dbReference>
<dbReference type="Pfam" id="PF13614">
    <property type="entry name" value="AAA_31"/>
    <property type="match status" value="1"/>
</dbReference>
<protein>
    <submittedName>
        <fullName evidence="2">ParA family protein</fullName>
    </submittedName>
</protein>
<dbReference type="PANTHER" id="PTHR13696:SF52">
    <property type="entry name" value="PARA FAMILY PROTEIN CT_582"/>
    <property type="match status" value="1"/>
</dbReference>
<dbReference type="AlphaFoldDB" id="A0A9D1P109"/>
<comment type="caution">
    <text evidence="2">The sequence shown here is derived from an EMBL/GenBank/DDBJ whole genome shotgun (WGS) entry which is preliminary data.</text>
</comment>
<dbReference type="PANTHER" id="PTHR13696">
    <property type="entry name" value="P-LOOP CONTAINING NUCLEOSIDE TRIPHOSPHATE HYDROLASE"/>
    <property type="match status" value="1"/>
</dbReference>
<evidence type="ECO:0000313" key="2">
    <source>
        <dbReference type="EMBL" id="HIV24495.1"/>
    </source>
</evidence>
<evidence type="ECO:0000313" key="3">
    <source>
        <dbReference type="Proteomes" id="UP000824169"/>
    </source>
</evidence>
<gene>
    <name evidence="2" type="ORF">IAB71_01720</name>
</gene>
<dbReference type="SUPFAM" id="SSF52540">
    <property type="entry name" value="P-loop containing nucleoside triphosphate hydrolases"/>
    <property type="match status" value="1"/>
</dbReference>
<organism evidence="2 3">
    <name type="scientific">Candidatus Scatomonas pullistercoris</name>
    <dbReference type="NCBI Taxonomy" id="2840920"/>
    <lineage>
        <taxon>Bacteria</taxon>
        <taxon>Bacillati</taxon>
        <taxon>Bacillota</taxon>
        <taxon>Clostridia</taxon>
        <taxon>Lachnospirales</taxon>
        <taxon>Lachnospiraceae</taxon>
        <taxon>Lachnospiraceae incertae sedis</taxon>
        <taxon>Candidatus Scatomonas</taxon>
    </lineage>
</organism>
<dbReference type="InterPro" id="IPR050678">
    <property type="entry name" value="DNA_Partitioning_ATPase"/>
</dbReference>
<name>A0A9D1P109_9FIRM</name>
<dbReference type="InterPro" id="IPR027417">
    <property type="entry name" value="P-loop_NTPase"/>
</dbReference>
<reference evidence="2" key="2">
    <citation type="journal article" date="2021" name="PeerJ">
        <title>Extensive microbial diversity within the chicken gut microbiome revealed by metagenomics and culture.</title>
        <authorList>
            <person name="Gilroy R."/>
            <person name="Ravi A."/>
            <person name="Getino M."/>
            <person name="Pursley I."/>
            <person name="Horton D.L."/>
            <person name="Alikhan N.F."/>
            <person name="Baker D."/>
            <person name="Gharbi K."/>
            <person name="Hall N."/>
            <person name="Watson M."/>
            <person name="Adriaenssens E.M."/>
            <person name="Foster-Nyarko E."/>
            <person name="Jarju S."/>
            <person name="Secka A."/>
            <person name="Antonio M."/>
            <person name="Oren A."/>
            <person name="Chaudhuri R.R."/>
            <person name="La Ragione R."/>
            <person name="Hildebrand F."/>
            <person name="Pallen M.J."/>
        </authorList>
    </citation>
    <scope>NUCLEOTIDE SEQUENCE</scope>
    <source>
        <strain evidence="2">CHK188-20938</strain>
    </source>
</reference>
<dbReference type="CDD" id="cd02042">
    <property type="entry name" value="ParAB_family"/>
    <property type="match status" value="1"/>
</dbReference>
<feature type="domain" description="AAA" evidence="1">
    <location>
        <begin position="2"/>
        <end position="198"/>
    </location>
</feature>
<reference evidence="2" key="1">
    <citation type="submission" date="2020-10" db="EMBL/GenBank/DDBJ databases">
        <authorList>
            <person name="Gilroy R."/>
        </authorList>
    </citation>
    <scope>NUCLEOTIDE SEQUENCE</scope>
    <source>
        <strain evidence="2">CHK188-20938</strain>
    </source>
</reference>
<dbReference type="InterPro" id="IPR025669">
    <property type="entry name" value="AAA_dom"/>
</dbReference>
<evidence type="ECO:0000259" key="1">
    <source>
        <dbReference type="Pfam" id="PF13614"/>
    </source>
</evidence>
<sequence length="334" mass="37817">MMNAIAIFNNKGGVGKTTLLCNLASYLQKRLGKKVLVIDADPQCNTTTYVLDEEQFINVYYEPTEFTIADIIPPLEDGNGYITQFEAIKSIHFGFDLIPGNPKFASCEDFLASEWKDVKSSDLRGIKSTMLFVHFLTLCSKYDYVFFDMGPSLGAINRSILLASDYFITPMSTDVFSLLALENIGTSILNWSKAFNKGIDGMEDFKRKSIESLKNVCDIKFLGYVEQQYIMKTVGETKRAVKAYEEILKKIPDEIQEKIILPINGDERSDIEYKIGSIPNFYSLVPMSQTAHKPIFDLTNGDGVVGAHYQKVKDYEKLMKKIVDQTLRNMEILK</sequence>
<dbReference type="Gene3D" id="3.40.50.300">
    <property type="entry name" value="P-loop containing nucleotide triphosphate hydrolases"/>
    <property type="match status" value="1"/>
</dbReference>
<proteinExistence type="predicted"/>
<dbReference type="EMBL" id="DVOO01000007">
    <property type="protein sequence ID" value="HIV24495.1"/>
    <property type="molecule type" value="Genomic_DNA"/>
</dbReference>